<proteinExistence type="predicted"/>
<protein>
    <recommendedName>
        <fullName evidence="4">Basic proline-rich protein-like</fullName>
    </recommendedName>
</protein>
<gene>
    <name evidence="3" type="primary">LOC139032603</name>
</gene>
<feature type="compositionally biased region" description="Polar residues" evidence="1">
    <location>
        <begin position="119"/>
        <end position="135"/>
    </location>
</feature>
<evidence type="ECO:0000256" key="1">
    <source>
        <dbReference type="SAM" id="MobiDB-lite"/>
    </source>
</evidence>
<reference evidence="2" key="1">
    <citation type="journal article" date="2022" name="J. Hered.">
        <title>A De Novo Chromosome-Level Genome Assembly of the White-Tailed Deer, Odocoileus Virginianus.</title>
        <authorList>
            <person name="London E.W."/>
            <person name="Roca A.L."/>
            <person name="Novakofski J.E."/>
            <person name="Mateus-Pinilla N.E."/>
        </authorList>
    </citation>
    <scope>NUCLEOTIDE SEQUENCE [LARGE SCALE GENOMIC DNA]</scope>
</reference>
<feature type="compositionally biased region" description="Basic residues" evidence="1">
    <location>
        <begin position="1"/>
        <end position="10"/>
    </location>
</feature>
<sequence length="371" mass="39683">MRLGRRRPRGSPRGARPRPVSGIQHCIWWSKPHPTSPSPGNRIFIRDQDPTRGILRAFRLLNFGDPLPPFHSQVGNFGVPSGRPSTPGPELRRHLHSHLQRRGRNFGTPSQCPLPDPDSGTSGSPALLSSGTSGLPQPPPASVSRTSATPPVPSPGLWNFGAPRTPSAGSVGRAHPAGSAPRKCPGARRVPPRGADSPQPGAPLARWLRGPRPPRRPPRRPRLCLRRRRRPRRLRSHRGGSRRGRRPPRLPGPPRPPRSAPCRPSAAGGRERGRGRSREEEKDGGQEVKKGAEGHSQRGRARDADPETGAAETQTTGRQTSADKGEGGLIPLSRVYVGVSPILWATAAFVCDGASGPSSPEGSPGAGRICP</sequence>
<reference evidence="3" key="2">
    <citation type="submission" date="2025-08" db="UniProtKB">
        <authorList>
            <consortium name="RefSeq"/>
        </authorList>
    </citation>
    <scope>IDENTIFICATION</scope>
    <source>
        <tissue evidence="3">Tongue muscle</tissue>
    </source>
</reference>
<feature type="compositionally biased region" description="Basic and acidic residues" evidence="1">
    <location>
        <begin position="269"/>
        <end position="305"/>
    </location>
</feature>
<evidence type="ECO:0000313" key="3">
    <source>
        <dbReference type="RefSeq" id="XP_070316168.1"/>
    </source>
</evidence>
<name>A0ABM4HKS5_ODOVR</name>
<keyword evidence="2" id="KW-1185">Reference proteome</keyword>
<dbReference type="Proteomes" id="UP001652640">
    <property type="component" value="Chromosome 3"/>
</dbReference>
<feature type="region of interest" description="Disordered" evidence="1">
    <location>
        <begin position="102"/>
        <end position="329"/>
    </location>
</feature>
<organism evidence="2 3">
    <name type="scientific">Odocoileus virginianus</name>
    <name type="common">White-tailed deer</name>
    <dbReference type="NCBI Taxonomy" id="9874"/>
    <lineage>
        <taxon>Eukaryota</taxon>
        <taxon>Metazoa</taxon>
        <taxon>Chordata</taxon>
        <taxon>Craniata</taxon>
        <taxon>Vertebrata</taxon>
        <taxon>Euteleostomi</taxon>
        <taxon>Mammalia</taxon>
        <taxon>Eutheria</taxon>
        <taxon>Laurasiatheria</taxon>
        <taxon>Artiodactyla</taxon>
        <taxon>Ruminantia</taxon>
        <taxon>Pecora</taxon>
        <taxon>Cervidae</taxon>
        <taxon>Odocoileinae</taxon>
        <taxon>Odocoileus</taxon>
    </lineage>
</organism>
<feature type="compositionally biased region" description="Pro residues" evidence="1">
    <location>
        <begin position="249"/>
        <end position="259"/>
    </location>
</feature>
<feature type="compositionally biased region" description="Low complexity" evidence="1">
    <location>
        <begin position="11"/>
        <end position="20"/>
    </location>
</feature>
<accession>A0ABM4HKS5</accession>
<dbReference type="GeneID" id="139032603"/>
<feature type="region of interest" description="Disordered" evidence="1">
    <location>
        <begin position="73"/>
        <end position="92"/>
    </location>
</feature>
<evidence type="ECO:0000313" key="2">
    <source>
        <dbReference type="Proteomes" id="UP001652640"/>
    </source>
</evidence>
<dbReference type="RefSeq" id="XP_070316168.1">
    <property type="nucleotide sequence ID" value="XM_070460067.1"/>
</dbReference>
<feature type="region of interest" description="Disordered" evidence="1">
    <location>
        <begin position="1"/>
        <end position="20"/>
    </location>
</feature>
<feature type="compositionally biased region" description="Polar residues" evidence="1">
    <location>
        <begin position="311"/>
        <end position="320"/>
    </location>
</feature>
<feature type="compositionally biased region" description="Basic residues" evidence="1">
    <location>
        <begin position="212"/>
        <end position="248"/>
    </location>
</feature>
<evidence type="ECO:0008006" key="4">
    <source>
        <dbReference type="Google" id="ProtNLM"/>
    </source>
</evidence>